<feature type="domain" description="SAM-dependent MTase RsmB/NOP-type" evidence="15">
    <location>
        <begin position="169"/>
        <end position="445"/>
    </location>
</feature>
<evidence type="ECO:0000256" key="8">
    <source>
        <dbReference type="ARBA" id="ARBA00022679"/>
    </source>
</evidence>
<name>A0ABW4B9M8_9LACO</name>
<keyword evidence="9 14" id="KW-0949">S-adenosyl-L-methionine</keyword>
<dbReference type="InterPro" id="IPR035926">
    <property type="entry name" value="NusB-like_sf"/>
</dbReference>
<gene>
    <name evidence="16" type="primary">rsmB</name>
    <name evidence="16" type="ORF">ACFQ3L_08515</name>
</gene>
<comment type="similarity">
    <text evidence="3 14">Belongs to the class I-like SAM-binding methyltransferase superfamily. RsmB/NOP family.</text>
</comment>
<protein>
    <recommendedName>
        <fullName evidence="4">16S rRNA (cytosine(967)-C(5))-methyltransferase</fullName>
        <ecNumber evidence="4">2.1.1.176</ecNumber>
    </recommendedName>
    <alternativeName>
        <fullName evidence="11">16S rRNA m5C967 methyltransferase</fullName>
    </alternativeName>
    <alternativeName>
        <fullName evidence="12">rRNA (cytosine-C(5)-)-methyltransferase RsmB</fullName>
    </alternativeName>
</protein>
<evidence type="ECO:0000256" key="9">
    <source>
        <dbReference type="ARBA" id="ARBA00022691"/>
    </source>
</evidence>
<dbReference type="Gene3D" id="3.40.50.150">
    <property type="entry name" value="Vaccinia Virus protein VP39"/>
    <property type="match status" value="1"/>
</dbReference>
<evidence type="ECO:0000256" key="14">
    <source>
        <dbReference type="PROSITE-ProRule" id="PRU01023"/>
    </source>
</evidence>
<evidence type="ECO:0000256" key="11">
    <source>
        <dbReference type="ARBA" id="ARBA00030399"/>
    </source>
</evidence>
<evidence type="ECO:0000256" key="12">
    <source>
        <dbReference type="ARBA" id="ARBA00031088"/>
    </source>
</evidence>
<feature type="binding site" evidence="14">
    <location>
        <begin position="258"/>
        <end position="264"/>
    </location>
    <ligand>
        <name>S-adenosyl-L-methionine</name>
        <dbReference type="ChEBI" id="CHEBI:59789"/>
    </ligand>
</feature>
<dbReference type="Pfam" id="PF01029">
    <property type="entry name" value="NusB"/>
    <property type="match status" value="1"/>
</dbReference>
<dbReference type="SUPFAM" id="SSF48013">
    <property type="entry name" value="NusB-like"/>
    <property type="match status" value="1"/>
</dbReference>
<dbReference type="Pfam" id="PF01189">
    <property type="entry name" value="Methyltr_RsmB-F"/>
    <property type="match status" value="1"/>
</dbReference>
<sequence>MPKTDPRTLAVKILTRVATQGSYANLALDAELKKNQLEDRDAALATNLVYGVIQHGLTLDYYLKPFVKDRKLDPWVHALLQTAVYQLVYLDRIPARAIFNESTKIAKKMGNLGVGQYVTAILRNLQRSEVPDLTKLTPPAKRLSITYSVPEWLAAKLADQLGEAKTEAIFKTINQPAAASLRVNTTKTTPQALAKALAPEFPSIRESALTPVGLVADGGFLAGTKAFAEGQYTIQDESSMLVAPSLDLQPGSRVLDACAAPGGKTTHIAQSLDPAQGGAVVALDLHPHKVRLIEQNAKRLGLADRVHAQAMDAREAGDHFDAASFDRILVDAPCSGLGLMRRKPEVRYTKRPADLTQLPTIQLAILNAVAPLLKVNGRLTYSTCTMVEEENQGVVRQFLAAHPDFEQVAVPVDQPLAFAHGAPALQLFPDDYGTDGFFIASFVRK</sequence>
<evidence type="ECO:0000259" key="15">
    <source>
        <dbReference type="PROSITE" id="PS51686"/>
    </source>
</evidence>
<evidence type="ECO:0000313" key="17">
    <source>
        <dbReference type="Proteomes" id="UP001597249"/>
    </source>
</evidence>
<keyword evidence="7 14" id="KW-0489">Methyltransferase</keyword>
<dbReference type="InterPro" id="IPR004573">
    <property type="entry name" value="rRNA_ssu_MeTfrase_B"/>
</dbReference>
<dbReference type="Proteomes" id="UP001597249">
    <property type="component" value="Unassembled WGS sequence"/>
</dbReference>
<evidence type="ECO:0000256" key="13">
    <source>
        <dbReference type="ARBA" id="ARBA00047283"/>
    </source>
</evidence>
<dbReference type="EMBL" id="JBHTMO010000026">
    <property type="protein sequence ID" value="MFD1393604.1"/>
    <property type="molecule type" value="Genomic_DNA"/>
</dbReference>
<dbReference type="GO" id="GO:0008168">
    <property type="term" value="F:methyltransferase activity"/>
    <property type="evidence" value="ECO:0007669"/>
    <property type="project" value="UniProtKB-KW"/>
</dbReference>
<dbReference type="PANTHER" id="PTHR22807">
    <property type="entry name" value="NOP2 YEAST -RELATED NOL1/NOP2/FMU SUN DOMAIN-CONTAINING"/>
    <property type="match status" value="1"/>
</dbReference>
<evidence type="ECO:0000256" key="10">
    <source>
        <dbReference type="ARBA" id="ARBA00022884"/>
    </source>
</evidence>
<feature type="active site" description="Nucleophile" evidence="14">
    <location>
        <position position="384"/>
    </location>
</feature>
<keyword evidence="10 14" id="KW-0694">RNA-binding</keyword>
<comment type="subcellular location">
    <subcellularLocation>
        <location evidence="2">Cytoplasm</location>
    </subcellularLocation>
</comment>
<dbReference type="PROSITE" id="PS51686">
    <property type="entry name" value="SAM_MT_RSMB_NOP"/>
    <property type="match status" value="1"/>
</dbReference>
<feature type="binding site" evidence="14">
    <location>
        <position position="312"/>
    </location>
    <ligand>
        <name>S-adenosyl-L-methionine</name>
        <dbReference type="ChEBI" id="CHEBI:59789"/>
    </ligand>
</feature>
<dbReference type="PANTHER" id="PTHR22807:SF53">
    <property type="entry name" value="RIBOSOMAL RNA SMALL SUBUNIT METHYLTRANSFERASE B-RELATED"/>
    <property type="match status" value="1"/>
</dbReference>
<evidence type="ECO:0000256" key="3">
    <source>
        <dbReference type="ARBA" id="ARBA00007494"/>
    </source>
</evidence>
<dbReference type="InterPro" id="IPR018314">
    <property type="entry name" value="RsmB/NOL1/NOP2-like_CS"/>
</dbReference>
<reference evidence="17" key="1">
    <citation type="journal article" date="2019" name="Int. J. Syst. Evol. Microbiol.">
        <title>The Global Catalogue of Microorganisms (GCM) 10K type strain sequencing project: providing services to taxonomists for standard genome sequencing and annotation.</title>
        <authorList>
            <consortium name="The Broad Institute Genomics Platform"/>
            <consortium name="The Broad Institute Genome Sequencing Center for Infectious Disease"/>
            <person name="Wu L."/>
            <person name="Ma J."/>
        </authorList>
    </citation>
    <scope>NUCLEOTIDE SEQUENCE [LARGE SCALE GENOMIC DNA]</scope>
    <source>
        <strain evidence="17">CCM 8911</strain>
    </source>
</reference>
<keyword evidence="5" id="KW-0963">Cytoplasm</keyword>
<dbReference type="GO" id="GO:0032259">
    <property type="term" value="P:methylation"/>
    <property type="evidence" value="ECO:0007669"/>
    <property type="project" value="UniProtKB-KW"/>
</dbReference>
<keyword evidence="17" id="KW-1185">Reference proteome</keyword>
<dbReference type="PROSITE" id="PS01153">
    <property type="entry name" value="NOL1_NOP2_SUN"/>
    <property type="match status" value="1"/>
</dbReference>
<dbReference type="InterPro" id="IPR029063">
    <property type="entry name" value="SAM-dependent_MTases_sf"/>
</dbReference>
<keyword evidence="6" id="KW-0698">rRNA processing</keyword>
<dbReference type="InterPro" id="IPR054728">
    <property type="entry name" value="RsmB-like_ferredoxin"/>
</dbReference>
<comment type="function">
    <text evidence="1">Specifically methylates the cytosine at position 967 (m5C967) of 16S rRNA.</text>
</comment>
<evidence type="ECO:0000256" key="4">
    <source>
        <dbReference type="ARBA" id="ARBA00012140"/>
    </source>
</evidence>
<dbReference type="NCBIfam" id="NF011494">
    <property type="entry name" value="PRK14902.1"/>
    <property type="match status" value="1"/>
</dbReference>
<accession>A0ABW4B9M8</accession>
<dbReference type="EC" id="2.1.1.176" evidence="4"/>
<comment type="caution">
    <text evidence="16">The sequence shown here is derived from an EMBL/GenBank/DDBJ whole genome shotgun (WGS) entry which is preliminary data.</text>
</comment>
<proteinExistence type="inferred from homology"/>
<evidence type="ECO:0000256" key="6">
    <source>
        <dbReference type="ARBA" id="ARBA00022552"/>
    </source>
</evidence>
<dbReference type="CDD" id="cd02440">
    <property type="entry name" value="AdoMet_MTases"/>
    <property type="match status" value="1"/>
</dbReference>
<evidence type="ECO:0000313" key="16">
    <source>
        <dbReference type="EMBL" id="MFD1393604.1"/>
    </source>
</evidence>
<dbReference type="RefSeq" id="WP_125585582.1">
    <property type="nucleotide sequence ID" value="NZ_JBHTMO010000026.1"/>
</dbReference>
<dbReference type="InterPro" id="IPR001678">
    <property type="entry name" value="MeTrfase_RsmB-F_NOP2_dom"/>
</dbReference>
<feature type="binding site" evidence="14">
    <location>
        <position position="331"/>
    </location>
    <ligand>
        <name>S-adenosyl-L-methionine</name>
        <dbReference type="ChEBI" id="CHEBI:59789"/>
    </ligand>
</feature>
<evidence type="ECO:0000256" key="7">
    <source>
        <dbReference type="ARBA" id="ARBA00022603"/>
    </source>
</evidence>
<dbReference type="InterPro" id="IPR049560">
    <property type="entry name" value="MeTrfase_RsmB-F_NOP2_cat"/>
</dbReference>
<dbReference type="Gene3D" id="1.10.940.10">
    <property type="entry name" value="NusB-like"/>
    <property type="match status" value="1"/>
</dbReference>
<dbReference type="SUPFAM" id="SSF53335">
    <property type="entry name" value="S-adenosyl-L-methionine-dependent methyltransferases"/>
    <property type="match status" value="1"/>
</dbReference>
<dbReference type="Pfam" id="PF22458">
    <property type="entry name" value="RsmF-B_ferredox"/>
    <property type="match status" value="1"/>
</dbReference>
<evidence type="ECO:0000256" key="1">
    <source>
        <dbReference type="ARBA" id="ARBA00002724"/>
    </source>
</evidence>
<evidence type="ECO:0000256" key="5">
    <source>
        <dbReference type="ARBA" id="ARBA00022490"/>
    </source>
</evidence>
<dbReference type="InterPro" id="IPR023267">
    <property type="entry name" value="RCMT"/>
</dbReference>
<evidence type="ECO:0000256" key="2">
    <source>
        <dbReference type="ARBA" id="ARBA00004496"/>
    </source>
</evidence>
<dbReference type="NCBIfam" id="TIGR00563">
    <property type="entry name" value="rsmB"/>
    <property type="match status" value="1"/>
</dbReference>
<keyword evidence="8 14" id="KW-0808">Transferase</keyword>
<dbReference type="InterPro" id="IPR006027">
    <property type="entry name" value="NusB_RsmB_TIM44"/>
</dbReference>
<dbReference type="Gene3D" id="3.30.70.1170">
    <property type="entry name" value="Sun protein, domain 3"/>
    <property type="match status" value="1"/>
</dbReference>
<organism evidence="16 17">
    <name type="scientific">Lacticaseibacillus jixianensis</name>
    <dbReference type="NCBI Taxonomy" id="2486012"/>
    <lineage>
        <taxon>Bacteria</taxon>
        <taxon>Bacillati</taxon>
        <taxon>Bacillota</taxon>
        <taxon>Bacilli</taxon>
        <taxon>Lactobacillales</taxon>
        <taxon>Lactobacillaceae</taxon>
        <taxon>Lacticaseibacillus</taxon>
    </lineage>
</organism>
<dbReference type="PRINTS" id="PR02008">
    <property type="entry name" value="RCMTFAMILY"/>
</dbReference>
<comment type="catalytic activity">
    <reaction evidence="13">
        <text>cytidine(967) in 16S rRNA + S-adenosyl-L-methionine = 5-methylcytidine(967) in 16S rRNA + S-adenosyl-L-homocysteine + H(+)</text>
        <dbReference type="Rhea" id="RHEA:42748"/>
        <dbReference type="Rhea" id="RHEA-COMP:10219"/>
        <dbReference type="Rhea" id="RHEA-COMP:10220"/>
        <dbReference type="ChEBI" id="CHEBI:15378"/>
        <dbReference type="ChEBI" id="CHEBI:57856"/>
        <dbReference type="ChEBI" id="CHEBI:59789"/>
        <dbReference type="ChEBI" id="CHEBI:74483"/>
        <dbReference type="ChEBI" id="CHEBI:82748"/>
        <dbReference type="EC" id="2.1.1.176"/>
    </reaction>
</comment>
<feature type="binding site" evidence="14">
    <location>
        <position position="284"/>
    </location>
    <ligand>
        <name>S-adenosyl-L-methionine</name>
        <dbReference type="ChEBI" id="CHEBI:59789"/>
    </ligand>
</feature>